<organism evidence="1">
    <name type="scientific">viral metagenome</name>
    <dbReference type="NCBI Taxonomy" id="1070528"/>
    <lineage>
        <taxon>unclassified sequences</taxon>
        <taxon>metagenomes</taxon>
        <taxon>organismal metagenomes</taxon>
    </lineage>
</organism>
<name>A0A6M3XUP6_9ZZZZ</name>
<protein>
    <submittedName>
        <fullName evidence="1">Uncharacterized protein</fullName>
    </submittedName>
</protein>
<reference evidence="1" key="1">
    <citation type="submission" date="2020-03" db="EMBL/GenBank/DDBJ databases">
        <title>The deep terrestrial virosphere.</title>
        <authorList>
            <person name="Holmfeldt K."/>
            <person name="Nilsson E."/>
            <person name="Simone D."/>
            <person name="Lopez-Fernandez M."/>
            <person name="Wu X."/>
            <person name="de Brujin I."/>
            <person name="Lundin D."/>
            <person name="Andersson A."/>
            <person name="Bertilsson S."/>
            <person name="Dopson M."/>
        </authorList>
    </citation>
    <scope>NUCLEOTIDE SEQUENCE</scope>
    <source>
        <strain evidence="1">TM448B01980</strain>
    </source>
</reference>
<dbReference type="AlphaFoldDB" id="A0A6M3XUP6"/>
<evidence type="ECO:0000313" key="1">
    <source>
        <dbReference type="EMBL" id="QJI00504.1"/>
    </source>
</evidence>
<gene>
    <name evidence="1" type="ORF">TM448B01980_0004</name>
</gene>
<dbReference type="EMBL" id="MT144857">
    <property type="protein sequence ID" value="QJI00504.1"/>
    <property type="molecule type" value="Genomic_DNA"/>
</dbReference>
<accession>A0A6M3XUP6</accession>
<proteinExistence type="predicted"/>
<sequence>MAATITTAGKARIAVRIGTDTIYLAVGTGATAFTAASTALTAEIIDSGLARATPTVTYTTTTVTNDTVNCAKTWTASAAKTVGEIGMLNAAAAGTLYEADLTSPARALGIGDTFTGTLKIVVA</sequence>